<keyword evidence="1" id="KW-0175">Coiled coil</keyword>
<dbReference type="Proteomes" id="UP000250086">
    <property type="component" value="Unassembled WGS sequence"/>
</dbReference>
<dbReference type="OrthoDB" id="7068247at2"/>
<organism evidence="2 3">
    <name type="scientific">Anaerobiospirillum thomasii</name>
    <dbReference type="NCBI Taxonomy" id="179995"/>
    <lineage>
        <taxon>Bacteria</taxon>
        <taxon>Pseudomonadati</taxon>
        <taxon>Pseudomonadota</taxon>
        <taxon>Gammaproteobacteria</taxon>
        <taxon>Aeromonadales</taxon>
        <taxon>Succinivibrionaceae</taxon>
        <taxon>Anaerobiospirillum</taxon>
    </lineage>
</organism>
<accession>A0A2X0VU04</accession>
<evidence type="ECO:0000313" key="3">
    <source>
        <dbReference type="Proteomes" id="UP000250086"/>
    </source>
</evidence>
<reference evidence="2 3" key="1">
    <citation type="submission" date="2018-06" db="EMBL/GenBank/DDBJ databases">
        <authorList>
            <consortium name="Pathogen Informatics"/>
            <person name="Doyle S."/>
        </authorList>
    </citation>
    <scope>NUCLEOTIDE SEQUENCE [LARGE SCALE GENOMIC DNA]</scope>
    <source>
        <strain evidence="2 3">NCTC13093</strain>
    </source>
</reference>
<dbReference type="AlphaFoldDB" id="A0A2X0VU04"/>
<keyword evidence="3" id="KW-1185">Reference proteome</keyword>
<protein>
    <recommendedName>
        <fullName evidence="4">Cell division protein ZapB</fullName>
    </recommendedName>
</protein>
<evidence type="ECO:0000256" key="1">
    <source>
        <dbReference type="SAM" id="Coils"/>
    </source>
</evidence>
<feature type="coiled-coil region" evidence="1">
    <location>
        <begin position="32"/>
        <end position="73"/>
    </location>
</feature>
<dbReference type="EMBL" id="UAPV01000001">
    <property type="protein sequence ID" value="SPT68980.1"/>
    <property type="molecule type" value="Genomic_DNA"/>
</dbReference>
<gene>
    <name evidence="2" type="ORF">NCTC13093_00343</name>
</gene>
<proteinExistence type="predicted"/>
<evidence type="ECO:0000313" key="2">
    <source>
        <dbReference type="EMBL" id="SPT68980.1"/>
    </source>
</evidence>
<evidence type="ECO:0008006" key="4">
    <source>
        <dbReference type="Google" id="ProtNLM"/>
    </source>
</evidence>
<name>A0A2X0VU04_9GAMM</name>
<dbReference type="RefSeq" id="WP_113743183.1">
    <property type="nucleotide sequence ID" value="NZ_UAPU01000006.1"/>
</dbReference>
<sequence>MHSEHELTPYEEMLLNKMQALEQMSFEIVKKLQSVESELSSTTNELDMLRRKAITLQEENQHLREMLQTWRERMQTVLTQLGNLE</sequence>